<dbReference type="OrthoDB" id="10252231at2759"/>
<feature type="domain" description="Ubiquitin-activating enzyme E1 C-terminal" evidence="1">
    <location>
        <begin position="1"/>
        <end position="39"/>
    </location>
</feature>
<proteinExistence type="predicted"/>
<organism evidence="2 3">
    <name type="scientific">Rhododendron simsii</name>
    <name type="common">Sims's rhododendron</name>
    <dbReference type="NCBI Taxonomy" id="118357"/>
    <lineage>
        <taxon>Eukaryota</taxon>
        <taxon>Viridiplantae</taxon>
        <taxon>Streptophyta</taxon>
        <taxon>Embryophyta</taxon>
        <taxon>Tracheophyta</taxon>
        <taxon>Spermatophyta</taxon>
        <taxon>Magnoliopsida</taxon>
        <taxon>eudicotyledons</taxon>
        <taxon>Gunneridae</taxon>
        <taxon>Pentapetalae</taxon>
        <taxon>asterids</taxon>
        <taxon>Ericales</taxon>
        <taxon>Ericaceae</taxon>
        <taxon>Ericoideae</taxon>
        <taxon>Rhodoreae</taxon>
        <taxon>Rhododendron</taxon>
    </lineage>
</organism>
<dbReference type="Proteomes" id="UP000626092">
    <property type="component" value="Unassembled WGS sequence"/>
</dbReference>
<name>A0A834LPR4_RHOSS</name>
<dbReference type="EMBL" id="WJXA01000005">
    <property type="protein sequence ID" value="KAF7142930.1"/>
    <property type="molecule type" value="Genomic_DNA"/>
</dbReference>
<evidence type="ECO:0000313" key="2">
    <source>
        <dbReference type="EMBL" id="KAF7142930.1"/>
    </source>
</evidence>
<reference evidence="2" key="1">
    <citation type="submission" date="2019-11" db="EMBL/GenBank/DDBJ databases">
        <authorList>
            <person name="Liu Y."/>
            <person name="Hou J."/>
            <person name="Li T.-Q."/>
            <person name="Guan C.-H."/>
            <person name="Wu X."/>
            <person name="Wu H.-Z."/>
            <person name="Ling F."/>
            <person name="Zhang R."/>
            <person name="Shi X.-G."/>
            <person name="Ren J.-P."/>
            <person name="Chen E.-F."/>
            <person name="Sun J.-M."/>
        </authorList>
    </citation>
    <scope>NUCLEOTIDE SEQUENCE</scope>
    <source>
        <strain evidence="2">Adult_tree_wgs_1</strain>
        <tissue evidence="2">Leaves</tissue>
    </source>
</reference>
<gene>
    <name evidence="2" type="ORF">RHSIM_Rhsim05G0223100</name>
</gene>
<sequence length="121" mass="14123">MVDLVREVAKAELPLYRWHFDIMVSCEDDKDNDVDIPQISVYYRLLVLQPMSLNMHRNVFTGKFFISLKILHHNILKDTTGAGYLLRPEGHVVKCAHLVSSQQRFLRYVMAVDQWLHAAKL</sequence>
<dbReference type="AlphaFoldDB" id="A0A834LPR4"/>
<evidence type="ECO:0000313" key="3">
    <source>
        <dbReference type="Proteomes" id="UP000626092"/>
    </source>
</evidence>
<comment type="caution">
    <text evidence="2">The sequence shown here is derived from an EMBL/GenBank/DDBJ whole genome shotgun (WGS) entry which is preliminary data.</text>
</comment>
<accession>A0A834LPR4</accession>
<keyword evidence="3" id="KW-1185">Reference proteome</keyword>
<dbReference type="InterPro" id="IPR038252">
    <property type="entry name" value="UBA_E1_C_sf"/>
</dbReference>
<dbReference type="Gene3D" id="3.10.290.60">
    <property type="entry name" value="Ubiquitin-activating enzyme E1, UFD domain"/>
    <property type="match status" value="1"/>
</dbReference>
<protein>
    <recommendedName>
        <fullName evidence="1">Ubiquitin-activating enzyme E1 C-terminal domain-containing protein</fullName>
    </recommendedName>
</protein>
<dbReference type="Pfam" id="PF09358">
    <property type="entry name" value="E1_UFD"/>
    <property type="match status" value="1"/>
</dbReference>
<dbReference type="InterPro" id="IPR018965">
    <property type="entry name" value="Ub-activating_enz_E1_C"/>
</dbReference>
<evidence type="ECO:0000259" key="1">
    <source>
        <dbReference type="Pfam" id="PF09358"/>
    </source>
</evidence>